<evidence type="ECO:0000313" key="2">
    <source>
        <dbReference type="Proteomes" id="UP000501054"/>
    </source>
</evidence>
<gene>
    <name evidence="1" type="ORF">HrrSp1_640</name>
</gene>
<dbReference type="Proteomes" id="UP000501054">
    <property type="component" value="Segment"/>
</dbReference>
<proteinExistence type="predicted"/>
<name>A0A6G9RWD3_9CAUD</name>
<accession>A0A6G9RWD3</accession>
<keyword evidence="2" id="KW-1185">Reference proteome</keyword>
<evidence type="ECO:0000313" key="1">
    <source>
        <dbReference type="EMBL" id="QIR31289.1"/>
    </source>
</evidence>
<organism evidence="1 2">
    <name type="scientific">Halorubrum virus Serpecor1</name>
    <dbReference type="NCBI Taxonomy" id="2721757"/>
    <lineage>
        <taxon>Viruses</taxon>
        <taxon>Duplodnaviria</taxon>
        <taxon>Heunggongvirae</taxon>
        <taxon>Uroviricota</taxon>
        <taxon>Caudoviricetes</taxon>
        <taxon>Thumleimavirales</taxon>
        <taxon>Hafunaviridae</taxon>
        <taxon>Haloferacalesvirus</taxon>
        <taxon>Haloferacalesvirus serpentinense</taxon>
        <taxon>Haloferacalesvirus Serpecor1</taxon>
    </lineage>
</organism>
<reference evidence="1 2" key="1">
    <citation type="journal article" date="2020" name="Genes (Basel)">
        <title>Comparative Genomics of Two New HF1-like Haloviruses.</title>
        <authorList>
            <person name="Dyall-Smith M."/>
            <person name="Tang S.L."/>
            <person name="Russ B."/>
            <person name="Chiang P.W."/>
            <person name="Pfeiffer F."/>
        </authorList>
    </citation>
    <scope>NUCLEOTIDE SEQUENCE [LARGE SCALE GENOMIC DNA]</scope>
</reference>
<protein>
    <submittedName>
        <fullName evidence="1">Putative CxxC motif protein</fullName>
    </submittedName>
</protein>
<dbReference type="EMBL" id="MN901521">
    <property type="protein sequence ID" value="QIR31289.1"/>
    <property type="molecule type" value="Genomic_DNA"/>
</dbReference>
<sequence>MCHFNDDCEAGEESYWEDEPTHIGGASLTAFGCKACGYSDCL</sequence>